<dbReference type="Gene3D" id="3.40.50.300">
    <property type="entry name" value="P-loop containing nucleotide triphosphate hydrolases"/>
    <property type="match status" value="1"/>
</dbReference>
<evidence type="ECO:0000256" key="4">
    <source>
        <dbReference type="ARBA" id="ARBA00022768"/>
    </source>
</evidence>
<feature type="domain" description="Tr-type G" evidence="11">
    <location>
        <begin position="10"/>
        <end position="206"/>
    </location>
</feature>
<keyword evidence="8" id="KW-0342">GTP-binding</keyword>
<dbReference type="PRINTS" id="PR00315">
    <property type="entry name" value="ELONGATNFCT"/>
</dbReference>
<evidence type="ECO:0000256" key="3">
    <source>
        <dbReference type="ARBA" id="ARBA00022741"/>
    </source>
</evidence>
<reference evidence="12" key="1">
    <citation type="journal article" date="2021" name="PeerJ">
        <title>Extensive microbial diversity within the chicken gut microbiome revealed by metagenomics and culture.</title>
        <authorList>
            <person name="Gilroy R."/>
            <person name="Ravi A."/>
            <person name="Getino M."/>
            <person name="Pursley I."/>
            <person name="Horton D.L."/>
            <person name="Alikhan N.F."/>
            <person name="Baker D."/>
            <person name="Gharbi K."/>
            <person name="Hall N."/>
            <person name="Watson M."/>
            <person name="Adriaenssens E.M."/>
            <person name="Foster-Nyarko E."/>
            <person name="Jarju S."/>
            <person name="Secka A."/>
            <person name="Antonio M."/>
            <person name="Oren A."/>
            <person name="Chaudhuri R.R."/>
            <person name="La Ragione R."/>
            <person name="Hildebrand F."/>
            <person name="Pallen M.J."/>
        </authorList>
    </citation>
    <scope>NUCLEOTIDE SEQUENCE</scope>
    <source>
        <strain evidence="12">ChiBcec1-1630</strain>
    </source>
</reference>
<dbReference type="CDD" id="cd01884">
    <property type="entry name" value="EF_Tu"/>
    <property type="match status" value="1"/>
</dbReference>
<dbReference type="CDD" id="cd03697">
    <property type="entry name" value="EFTU_II"/>
    <property type="match status" value="1"/>
</dbReference>
<dbReference type="PANTHER" id="PTHR43721:SF22">
    <property type="entry name" value="ELONGATION FACTOR TU, MITOCHONDRIAL"/>
    <property type="match status" value="1"/>
</dbReference>
<gene>
    <name evidence="12" type="primary">tuf</name>
    <name evidence="12" type="ORF">H9926_05485</name>
</gene>
<dbReference type="InterPro" id="IPR000795">
    <property type="entry name" value="T_Tr_GTP-bd_dom"/>
</dbReference>
<evidence type="ECO:0000313" key="13">
    <source>
        <dbReference type="Proteomes" id="UP000823922"/>
    </source>
</evidence>
<dbReference type="SUPFAM" id="SSF50447">
    <property type="entry name" value="Translation proteins"/>
    <property type="match status" value="1"/>
</dbReference>
<dbReference type="InterPro" id="IPR004161">
    <property type="entry name" value="EFTu-like_2"/>
</dbReference>
<dbReference type="InterPro" id="IPR027417">
    <property type="entry name" value="P-loop_NTPase"/>
</dbReference>
<feature type="non-terminal residue" evidence="12">
    <location>
        <position position="298"/>
    </location>
</feature>
<dbReference type="GO" id="GO:0005829">
    <property type="term" value="C:cytosol"/>
    <property type="evidence" value="ECO:0007669"/>
    <property type="project" value="TreeGrafter"/>
</dbReference>
<dbReference type="PROSITE" id="PS00301">
    <property type="entry name" value="G_TR_1"/>
    <property type="match status" value="1"/>
</dbReference>
<dbReference type="InterPro" id="IPR033720">
    <property type="entry name" value="EFTU_2"/>
</dbReference>
<dbReference type="NCBIfam" id="NF009372">
    <property type="entry name" value="PRK12735.1"/>
    <property type="match status" value="1"/>
</dbReference>
<keyword evidence="7" id="KW-0648">Protein biosynthesis</keyword>
<evidence type="ECO:0000256" key="2">
    <source>
        <dbReference type="ARBA" id="ARBA00022490"/>
    </source>
</evidence>
<keyword evidence="4 12" id="KW-0251">Elongation factor</keyword>
<dbReference type="PROSITE" id="PS51722">
    <property type="entry name" value="G_TR_2"/>
    <property type="match status" value="1"/>
</dbReference>
<comment type="similarity">
    <text evidence="1">Belongs to the TRAFAC class translation factor GTPase superfamily. Classic translation factor GTPase family. EF-Tu/EF-1A subfamily.</text>
</comment>
<evidence type="ECO:0000256" key="7">
    <source>
        <dbReference type="ARBA" id="ARBA00022917"/>
    </source>
</evidence>
<dbReference type="EMBL" id="DWVS01000138">
    <property type="protein sequence ID" value="HJC87452.1"/>
    <property type="molecule type" value="Genomic_DNA"/>
</dbReference>
<reference evidence="12" key="2">
    <citation type="submission" date="2021-04" db="EMBL/GenBank/DDBJ databases">
        <authorList>
            <person name="Gilroy R."/>
        </authorList>
    </citation>
    <scope>NUCLEOTIDE SEQUENCE</scope>
    <source>
        <strain evidence="12">ChiBcec1-1630</strain>
    </source>
</reference>
<dbReference type="Proteomes" id="UP000823922">
    <property type="component" value="Unassembled WGS sequence"/>
</dbReference>
<evidence type="ECO:0000256" key="8">
    <source>
        <dbReference type="ARBA" id="ARBA00023134"/>
    </source>
</evidence>
<organism evidence="12 13">
    <name type="scientific">Candidatus Eisenbergiella intestinigallinarum</name>
    <dbReference type="NCBI Taxonomy" id="2838549"/>
    <lineage>
        <taxon>Bacteria</taxon>
        <taxon>Bacillati</taxon>
        <taxon>Bacillota</taxon>
        <taxon>Clostridia</taxon>
        <taxon>Lachnospirales</taxon>
        <taxon>Lachnospiraceae</taxon>
        <taxon>Eisenbergiella</taxon>
    </lineage>
</organism>
<dbReference type="FunFam" id="2.40.30.10:FF:000001">
    <property type="entry name" value="Elongation factor Tu"/>
    <property type="match status" value="1"/>
</dbReference>
<evidence type="ECO:0000256" key="9">
    <source>
        <dbReference type="ARBA" id="ARBA00029554"/>
    </source>
</evidence>
<dbReference type="SUPFAM" id="SSF52540">
    <property type="entry name" value="P-loop containing nucleoside triphosphate hydrolases"/>
    <property type="match status" value="1"/>
</dbReference>
<dbReference type="InterPro" id="IPR031157">
    <property type="entry name" value="G_TR_CS"/>
</dbReference>
<dbReference type="InterPro" id="IPR041709">
    <property type="entry name" value="EF-Tu_GTP-bd"/>
</dbReference>
<name>A0A9D2QKW9_9FIRM</name>
<dbReference type="NCBIfam" id="TIGR00485">
    <property type="entry name" value="EF-Tu"/>
    <property type="match status" value="1"/>
</dbReference>
<evidence type="ECO:0000256" key="5">
    <source>
        <dbReference type="ARBA" id="ARBA00022801"/>
    </source>
</evidence>
<dbReference type="Pfam" id="PF03144">
    <property type="entry name" value="GTP_EFTU_D2"/>
    <property type="match status" value="1"/>
</dbReference>
<accession>A0A9D2QKW9</accession>
<dbReference type="InterPro" id="IPR009000">
    <property type="entry name" value="Transl_B-barrel_sf"/>
</dbReference>
<dbReference type="NCBIfam" id="NF009373">
    <property type="entry name" value="PRK12736.1"/>
    <property type="match status" value="1"/>
</dbReference>
<keyword evidence="2" id="KW-0963">Cytoplasm</keyword>
<dbReference type="GO" id="GO:0005525">
    <property type="term" value="F:GTP binding"/>
    <property type="evidence" value="ECO:0007669"/>
    <property type="project" value="UniProtKB-UniRule"/>
</dbReference>
<comment type="caution">
    <text evidence="12">The sequence shown here is derived from an EMBL/GenBank/DDBJ whole genome shotgun (WGS) entry which is preliminary data.</text>
</comment>
<dbReference type="InterPro" id="IPR004541">
    <property type="entry name" value="Transl_elong_EFTu/EF1A_bac/org"/>
</dbReference>
<evidence type="ECO:0000256" key="10">
    <source>
        <dbReference type="NCBIfam" id="TIGR00485"/>
    </source>
</evidence>
<dbReference type="GO" id="GO:0003924">
    <property type="term" value="F:GTPase activity"/>
    <property type="evidence" value="ECO:0007669"/>
    <property type="project" value="InterPro"/>
</dbReference>
<dbReference type="InterPro" id="IPR005225">
    <property type="entry name" value="Small_GTP-bd"/>
</dbReference>
<evidence type="ECO:0000256" key="6">
    <source>
        <dbReference type="ARBA" id="ARBA00022842"/>
    </source>
</evidence>
<dbReference type="InterPro" id="IPR050055">
    <property type="entry name" value="EF-Tu_GTPase"/>
</dbReference>
<dbReference type="PANTHER" id="PTHR43721">
    <property type="entry name" value="ELONGATION FACTOR TU-RELATED"/>
    <property type="match status" value="1"/>
</dbReference>
<evidence type="ECO:0000259" key="11">
    <source>
        <dbReference type="PROSITE" id="PS51722"/>
    </source>
</evidence>
<keyword evidence="5" id="KW-0378">Hydrolase</keyword>
<dbReference type="FunFam" id="3.40.50.300:FF:000003">
    <property type="entry name" value="Elongation factor Tu"/>
    <property type="match status" value="1"/>
</dbReference>
<dbReference type="AlphaFoldDB" id="A0A9D2QKW9"/>
<evidence type="ECO:0000256" key="1">
    <source>
        <dbReference type="ARBA" id="ARBA00007249"/>
    </source>
</evidence>
<dbReference type="NCBIfam" id="NF000766">
    <property type="entry name" value="PRK00049.1"/>
    <property type="match status" value="1"/>
</dbReference>
<dbReference type="GO" id="GO:0003746">
    <property type="term" value="F:translation elongation factor activity"/>
    <property type="evidence" value="ECO:0007669"/>
    <property type="project" value="UniProtKB-UniRule"/>
</dbReference>
<dbReference type="Gene3D" id="2.40.30.10">
    <property type="entry name" value="Translation factors"/>
    <property type="match status" value="1"/>
</dbReference>
<evidence type="ECO:0000313" key="12">
    <source>
        <dbReference type="EMBL" id="HJC87452.1"/>
    </source>
</evidence>
<dbReference type="Pfam" id="PF00009">
    <property type="entry name" value="GTP_EFTU"/>
    <property type="match status" value="1"/>
</dbReference>
<proteinExistence type="inferred from homology"/>
<keyword evidence="3" id="KW-0547">Nucleotide-binding</keyword>
<keyword evidence="6" id="KW-0460">Magnesium</keyword>
<protein>
    <recommendedName>
        <fullName evidence="9 10">Elongation factor Tu</fullName>
    </recommendedName>
</protein>
<sequence length="298" mass="32999">MAKAKFERTKPHCNIGTIGHVDHGKTTLTAAITKVLHERLGTGESVAFDQIDKAPEERERGITISTAHVEYETNKRHYAHVDCPGHADYVKNMITGAAQMDGAILVVAATDGVMAQTKEHILLSRQVGVPYIVVFMNKCDMVDDPELLELVEMEIRDLLNEYEFPGDDTPIIQGSALKALEDPSSEWGDKILELMDAVDEYIPDPQRDTDKPFLMPVEDVFTITGRGTVATGRVERGVLHLNDEVEILGVKEEKKKTVVTGIEMFRKLLDEAQAGDNIGALLRGIQRTEIVRGQVLAK</sequence>
<dbReference type="NCBIfam" id="TIGR00231">
    <property type="entry name" value="small_GTP"/>
    <property type="match status" value="1"/>
</dbReference>